<protein>
    <submittedName>
        <fullName evidence="5">Response regulator</fullName>
    </submittedName>
</protein>
<dbReference type="InterPro" id="IPR037522">
    <property type="entry name" value="HD_GYP_dom"/>
</dbReference>
<evidence type="ECO:0000256" key="1">
    <source>
        <dbReference type="PROSITE-ProRule" id="PRU00169"/>
    </source>
</evidence>
<dbReference type="EMBL" id="ANHY01000003">
    <property type="protein sequence ID" value="EKV32527.1"/>
    <property type="molecule type" value="Genomic_DNA"/>
</dbReference>
<dbReference type="CDD" id="cd00077">
    <property type="entry name" value="HDc"/>
    <property type="match status" value="1"/>
</dbReference>
<keyword evidence="6" id="KW-1185">Reference proteome</keyword>
<feature type="region of interest" description="Disordered" evidence="2">
    <location>
        <begin position="1"/>
        <end position="55"/>
    </location>
</feature>
<reference evidence="5 6" key="1">
    <citation type="journal article" date="2013" name="Genome Announc.">
        <title>Draft Genome Sequence of an Alphaproteobacterium, Caenispirillum salinarum AK4(T), Isolated from a Solar Saltern.</title>
        <authorList>
            <person name="Khatri I."/>
            <person name="Singh A."/>
            <person name="Korpole S."/>
            <person name="Pinnaka A.K."/>
            <person name="Subramanian S."/>
        </authorList>
    </citation>
    <scope>NUCLEOTIDE SEQUENCE [LARGE SCALE GENOMIC DNA]</scope>
    <source>
        <strain evidence="5 6">AK4</strain>
    </source>
</reference>
<organism evidence="5 6">
    <name type="scientific">Caenispirillum salinarum AK4</name>
    <dbReference type="NCBI Taxonomy" id="1238182"/>
    <lineage>
        <taxon>Bacteria</taxon>
        <taxon>Pseudomonadati</taxon>
        <taxon>Pseudomonadota</taxon>
        <taxon>Alphaproteobacteria</taxon>
        <taxon>Rhodospirillales</taxon>
        <taxon>Novispirillaceae</taxon>
        <taxon>Caenispirillum</taxon>
    </lineage>
</organism>
<comment type="caution">
    <text evidence="5">The sequence shown here is derived from an EMBL/GenBank/DDBJ whole genome shotgun (WGS) entry which is preliminary data.</text>
</comment>
<dbReference type="PANTHER" id="PTHR45228:SF9">
    <property type="entry name" value="3'3'-CGAMP-SPECIFIC PHOSPHODIESTERASE 2"/>
    <property type="match status" value="1"/>
</dbReference>
<dbReference type="InterPro" id="IPR001789">
    <property type="entry name" value="Sig_transdc_resp-reg_receiver"/>
</dbReference>
<accession>K9H4M9</accession>
<dbReference type="AlphaFoldDB" id="K9H4M9"/>
<evidence type="ECO:0000259" key="4">
    <source>
        <dbReference type="PROSITE" id="PS51832"/>
    </source>
</evidence>
<proteinExistence type="predicted"/>
<evidence type="ECO:0000256" key="2">
    <source>
        <dbReference type="SAM" id="MobiDB-lite"/>
    </source>
</evidence>
<dbReference type="PROSITE" id="PS51832">
    <property type="entry name" value="HD_GYP"/>
    <property type="match status" value="1"/>
</dbReference>
<feature type="compositionally biased region" description="Low complexity" evidence="2">
    <location>
        <begin position="37"/>
        <end position="46"/>
    </location>
</feature>
<dbReference type="SUPFAM" id="SSF52172">
    <property type="entry name" value="CheY-like"/>
    <property type="match status" value="1"/>
</dbReference>
<dbReference type="InterPro" id="IPR003607">
    <property type="entry name" value="HD/PDEase_dom"/>
</dbReference>
<dbReference type="GO" id="GO:0000160">
    <property type="term" value="P:phosphorelay signal transduction system"/>
    <property type="evidence" value="ECO:0007669"/>
    <property type="project" value="InterPro"/>
</dbReference>
<dbReference type="SUPFAM" id="SSF109604">
    <property type="entry name" value="HD-domain/PDEase-like"/>
    <property type="match status" value="1"/>
</dbReference>
<gene>
    <name evidence="5" type="ORF">C882_2606</name>
</gene>
<dbReference type="Gene3D" id="1.10.3210.10">
    <property type="entry name" value="Hypothetical protein af1432"/>
    <property type="match status" value="1"/>
</dbReference>
<dbReference type="InterPro" id="IPR021800">
    <property type="entry name" value="DUF3369"/>
</dbReference>
<feature type="domain" description="Response regulatory" evidence="3">
    <location>
        <begin position="66"/>
        <end position="190"/>
    </location>
</feature>
<dbReference type="STRING" id="1238182.C882_2606"/>
<feature type="compositionally biased region" description="Acidic residues" evidence="2">
    <location>
        <begin position="17"/>
        <end position="36"/>
    </location>
</feature>
<feature type="domain" description="HD-GYP" evidence="4">
    <location>
        <begin position="358"/>
        <end position="563"/>
    </location>
</feature>
<dbReference type="PATRIC" id="fig|1238182.3.peg.566"/>
<sequence length="563" mass="60800">MTTSSSDKTAIRPGDEPMTDDLLFEDDDDFLVDDTVPEPAAPAKAGGEPGAGGAPTPVLPAAENWVVLVVDDEPEVHAVTSMVLSDIRFKGRSITMLSAHSAAEAREIVAARQDIAVVLLDVVMETDDAGLRLVRDIRETMGNQAVRIILRTGQPGQAPERDVILAYDINDYKAKTELTSQKLFTTLVAALRSYEDILALEVSRLGLRKIIDASASLFRLRSMSLFASGVLTQLSAVLGTPVSGIVCAQRGRPGARGDDAQRIFILAGAGTFEGVDEATLEDFADASVVEAVNAAMTAREHRYGHDHMVLYIRTPNAREAVAYLRTGRTLTPLDQQLVEVFIGKVSVGFDNIHLYEQLKRAHQATVVALADLAEHKDTDTGEHVLRVERMTEAVARALRDAGHYTDQIDDLFLEQVGMASILHDVGKVSVPDAILQKPAKLDPDEWSVMQTHAANGGMILERAAKLVEGSSYLSMGAEIAAGHHERWDGGGYPARLAGEAIPLAARIVAVVDVFDALTSERPYKKPWPREQALDYLREQSGKQFDPNVVDAFLAVLAAGDAAG</sequence>
<dbReference type="PROSITE" id="PS50110">
    <property type="entry name" value="RESPONSE_REGULATORY"/>
    <property type="match status" value="1"/>
</dbReference>
<dbReference type="Pfam" id="PF13487">
    <property type="entry name" value="HD_5"/>
    <property type="match status" value="1"/>
</dbReference>
<evidence type="ECO:0000259" key="3">
    <source>
        <dbReference type="PROSITE" id="PS50110"/>
    </source>
</evidence>
<dbReference type="SMART" id="SM00471">
    <property type="entry name" value="HDc"/>
    <property type="match status" value="1"/>
</dbReference>
<feature type="modified residue" description="4-aspartylphosphate" evidence="1">
    <location>
        <position position="121"/>
    </location>
</feature>
<dbReference type="InterPro" id="IPR011006">
    <property type="entry name" value="CheY-like_superfamily"/>
</dbReference>
<dbReference type="eggNOG" id="COG3437">
    <property type="taxonomic scope" value="Bacteria"/>
</dbReference>
<evidence type="ECO:0000313" key="5">
    <source>
        <dbReference type="EMBL" id="EKV32527.1"/>
    </source>
</evidence>
<evidence type="ECO:0000313" key="6">
    <source>
        <dbReference type="Proteomes" id="UP000009881"/>
    </source>
</evidence>
<dbReference type="InterPro" id="IPR052020">
    <property type="entry name" value="Cyclic_di-GMP/3'3'-cGAMP_PDE"/>
</dbReference>
<name>K9H4M9_9PROT</name>
<dbReference type="Proteomes" id="UP000009881">
    <property type="component" value="Unassembled WGS sequence"/>
</dbReference>
<dbReference type="Gene3D" id="3.40.50.2300">
    <property type="match status" value="1"/>
</dbReference>
<dbReference type="Pfam" id="PF11849">
    <property type="entry name" value="DUF3369"/>
    <property type="match status" value="1"/>
</dbReference>
<dbReference type="PANTHER" id="PTHR45228">
    <property type="entry name" value="CYCLIC DI-GMP PHOSPHODIESTERASE TM_0186-RELATED"/>
    <property type="match status" value="1"/>
</dbReference>
<dbReference type="GO" id="GO:0008081">
    <property type="term" value="F:phosphoric diester hydrolase activity"/>
    <property type="evidence" value="ECO:0007669"/>
    <property type="project" value="UniProtKB-ARBA"/>
</dbReference>
<keyword evidence="1" id="KW-0597">Phosphoprotein</keyword>
<dbReference type="Pfam" id="PF00072">
    <property type="entry name" value="Response_reg"/>
    <property type="match status" value="1"/>
</dbReference>